<evidence type="ECO:0000313" key="4">
    <source>
        <dbReference type="Proteomes" id="UP000219252"/>
    </source>
</evidence>
<evidence type="ECO:0000256" key="1">
    <source>
        <dbReference type="SAM" id="Phobius"/>
    </source>
</evidence>
<organism evidence="3 4">
    <name type="scientific">Ureibacillus acetophenoni</name>
    <dbReference type="NCBI Taxonomy" id="614649"/>
    <lineage>
        <taxon>Bacteria</taxon>
        <taxon>Bacillati</taxon>
        <taxon>Bacillota</taxon>
        <taxon>Bacilli</taxon>
        <taxon>Bacillales</taxon>
        <taxon>Caryophanaceae</taxon>
        <taxon>Ureibacillus</taxon>
    </lineage>
</organism>
<protein>
    <submittedName>
        <fullName evidence="3">Predicted membrane protein</fullName>
    </submittedName>
</protein>
<dbReference type="InterPro" id="IPR024425">
    <property type="entry name" value="LiaF-like_C"/>
</dbReference>
<keyword evidence="1" id="KW-0472">Membrane</keyword>
<dbReference type="Pfam" id="PF09922">
    <property type="entry name" value="LiaF-like_C"/>
    <property type="match status" value="1"/>
</dbReference>
<keyword evidence="1" id="KW-1133">Transmembrane helix</keyword>
<feature type="transmembrane region" description="Helical" evidence="1">
    <location>
        <begin position="12"/>
        <end position="42"/>
    </location>
</feature>
<dbReference type="InterPro" id="IPR016975">
    <property type="entry name" value="Cell_wall_LiaF"/>
</dbReference>
<keyword evidence="4" id="KW-1185">Reference proteome</keyword>
<gene>
    <name evidence="3" type="ORF">SAMN05877842_10458</name>
</gene>
<dbReference type="InterPro" id="IPR047793">
    <property type="entry name" value="LiaF_C"/>
</dbReference>
<proteinExistence type="predicted"/>
<evidence type="ECO:0000313" key="3">
    <source>
        <dbReference type="EMBL" id="SOC38214.1"/>
    </source>
</evidence>
<name>A0A285U8F2_9BACL</name>
<keyword evidence="1" id="KW-0812">Transmembrane</keyword>
<evidence type="ECO:0000259" key="2">
    <source>
        <dbReference type="Pfam" id="PF09922"/>
    </source>
</evidence>
<dbReference type="Proteomes" id="UP000219252">
    <property type="component" value="Unassembled WGS sequence"/>
</dbReference>
<feature type="domain" description="Cell wall-active antibiotics response LiaF-like C-terminal" evidence="2">
    <location>
        <begin position="112"/>
        <end position="224"/>
    </location>
</feature>
<feature type="transmembrane region" description="Helical" evidence="1">
    <location>
        <begin position="54"/>
        <end position="84"/>
    </location>
</feature>
<accession>A0A285U8F2</accession>
<sequence>MNKFTTDQLTTALIILLLIVFAELTVFNNGGAFLLIITGFLFYYSFKKRNKTMFWIGCFFAFLAVLNVFTLRLFVIAILIYMLYKQYKKPQDDIVVDGEAFEKGSIHKNDLIGTTSTPLEAYKWQDVHIQRFLGDITIDTTQTILPVGTSVITIRQSIGKVTVVVPYDIPFRIQYSTILGEIKLPQTPSKRLMNENILVDDGETEGAKRKLVIHVATWLGDVEVVRQ</sequence>
<dbReference type="EMBL" id="OBQC01000004">
    <property type="protein sequence ID" value="SOC38214.1"/>
    <property type="molecule type" value="Genomic_DNA"/>
</dbReference>
<dbReference type="AlphaFoldDB" id="A0A285U8F2"/>
<dbReference type="GO" id="GO:0016020">
    <property type="term" value="C:membrane"/>
    <property type="evidence" value="ECO:0007669"/>
    <property type="project" value="InterPro"/>
</dbReference>
<dbReference type="OrthoDB" id="2351415at2"/>
<dbReference type="NCBIfam" id="NF040535">
    <property type="entry name" value="LiaF_C_term"/>
    <property type="match status" value="1"/>
</dbReference>
<dbReference type="PIRSF" id="PIRSF031509">
    <property type="entry name" value="Cell_wall_LiaF/YvqF"/>
    <property type="match status" value="1"/>
</dbReference>
<reference evidence="4" key="1">
    <citation type="submission" date="2017-08" db="EMBL/GenBank/DDBJ databases">
        <authorList>
            <person name="Varghese N."/>
            <person name="Submissions S."/>
        </authorList>
    </citation>
    <scope>NUCLEOTIDE SEQUENCE [LARGE SCALE GENOMIC DNA]</scope>
    <source>
        <strain evidence="4">JC23</strain>
    </source>
</reference>